<evidence type="ECO:0000313" key="1">
    <source>
        <dbReference type="EMBL" id="SFO51915.1"/>
    </source>
</evidence>
<accession>A0A1I5HUE0</accession>
<dbReference type="EMBL" id="FOVG01000007">
    <property type="protein sequence ID" value="SFO51915.1"/>
    <property type="molecule type" value="Genomic_DNA"/>
</dbReference>
<organism evidence="1 2">
    <name type="scientific">Candidatus Pantoea varia</name>
    <dbReference type="NCBI Taxonomy" id="1881036"/>
    <lineage>
        <taxon>Bacteria</taxon>
        <taxon>Pseudomonadati</taxon>
        <taxon>Pseudomonadota</taxon>
        <taxon>Gammaproteobacteria</taxon>
        <taxon>Enterobacterales</taxon>
        <taxon>Erwiniaceae</taxon>
        <taxon>Pantoea</taxon>
    </lineage>
</organism>
<dbReference type="Gene3D" id="3.40.1000.10">
    <property type="entry name" value="Mog1/PsbP, alpha/beta/alpha sandwich"/>
    <property type="match status" value="1"/>
</dbReference>
<evidence type="ECO:0000313" key="2">
    <source>
        <dbReference type="Proteomes" id="UP000198968"/>
    </source>
</evidence>
<dbReference type="SUPFAM" id="SSF55724">
    <property type="entry name" value="Mog1p/PsbP-like"/>
    <property type="match status" value="1"/>
</dbReference>
<evidence type="ECO:0008006" key="3">
    <source>
        <dbReference type="Google" id="ProtNLM"/>
    </source>
</evidence>
<reference evidence="2" key="1">
    <citation type="submission" date="2016-10" db="EMBL/GenBank/DDBJ databases">
        <authorList>
            <person name="Varghese N."/>
            <person name="Submissions S."/>
        </authorList>
    </citation>
    <scope>NUCLEOTIDE SEQUENCE [LARGE SCALE GENOMIC DNA]</scope>
    <source>
        <strain evidence="2">OV426</strain>
    </source>
</reference>
<proteinExistence type="predicted"/>
<dbReference type="AlphaFoldDB" id="A0A1I5HUE0"/>
<dbReference type="InterPro" id="IPR016123">
    <property type="entry name" value="Mog1/PsbP_a/b/a-sand"/>
</dbReference>
<protein>
    <recommendedName>
        <fullName evidence="3">DUF1795 domain-containing protein</fullName>
    </recommendedName>
</protein>
<dbReference type="InterPro" id="IPR014894">
    <property type="entry name" value="DcrB/EagT6"/>
</dbReference>
<dbReference type="RefSeq" id="WP_090967145.1">
    <property type="nucleotide sequence ID" value="NZ_FOVG01000007.1"/>
</dbReference>
<sequence length="145" mass="16579">MNNTLLCVEGTLHFNEDVRTQYINIVMFKTGQQITINRSPIAAGRTLAEDISQQINNAEKILNNFKLIEMEEINNGDTFTDSIKVIYTFSPGPGTANRLWQVSYACQISEDKIINFTSVYPDEVSMENEINRLHHCVTNFKMNKI</sequence>
<dbReference type="OrthoDB" id="6548773at2"/>
<gene>
    <name evidence="1" type="ORF">SAMN05428971_4325</name>
</gene>
<name>A0A1I5HUE0_9GAMM</name>
<dbReference type="Pfam" id="PF08786">
    <property type="entry name" value="DcrB"/>
    <property type="match status" value="1"/>
</dbReference>
<dbReference type="Proteomes" id="UP000198968">
    <property type="component" value="Unassembled WGS sequence"/>
</dbReference>
<keyword evidence="2" id="KW-1185">Reference proteome</keyword>